<evidence type="ECO:0000256" key="2">
    <source>
        <dbReference type="SAM" id="SignalP"/>
    </source>
</evidence>
<protein>
    <submittedName>
        <fullName evidence="4">S-layer homology domain-containing protein</fullName>
    </submittedName>
</protein>
<dbReference type="InterPro" id="IPR014755">
    <property type="entry name" value="Cu-Rt/internalin_Ig-like"/>
</dbReference>
<evidence type="ECO:0000313" key="4">
    <source>
        <dbReference type="EMBL" id="MEB4798070.1"/>
    </source>
</evidence>
<dbReference type="InterPro" id="IPR001119">
    <property type="entry name" value="SLH_dom"/>
</dbReference>
<dbReference type="Gene3D" id="2.60.40.1220">
    <property type="match status" value="1"/>
</dbReference>
<keyword evidence="5" id="KW-1185">Reference proteome</keyword>
<comment type="caution">
    <text evidence="4">The sequence shown here is derived from an EMBL/GenBank/DDBJ whole genome shotgun (WGS) entry which is preliminary data.</text>
</comment>
<accession>A0ABU6DJX5</accession>
<dbReference type="PROSITE" id="PS51272">
    <property type="entry name" value="SLH"/>
    <property type="match status" value="1"/>
</dbReference>
<dbReference type="EMBL" id="JAROBY010000066">
    <property type="protein sequence ID" value="MEB4798070.1"/>
    <property type="molecule type" value="Genomic_DNA"/>
</dbReference>
<evidence type="ECO:0000256" key="1">
    <source>
        <dbReference type="ARBA" id="ARBA00022729"/>
    </source>
</evidence>
<proteinExistence type="predicted"/>
<feature type="domain" description="SLH" evidence="3">
    <location>
        <begin position="96"/>
        <end position="162"/>
    </location>
</feature>
<dbReference type="Proteomes" id="UP001355653">
    <property type="component" value="Unassembled WGS sequence"/>
</dbReference>
<organism evidence="4 5">
    <name type="scientific">Paenibacillus chondroitinus</name>
    <dbReference type="NCBI Taxonomy" id="59842"/>
    <lineage>
        <taxon>Bacteria</taxon>
        <taxon>Bacillati</taxon>
        <taxon>Bacillota</taxon>
        <taxon>Bacilli</taxon>
        <taxon>Bacillales</taxon>
        <taxon>Paenibacillaceae</taxon>
        <taxon>Paenibacillus</taxon>
    </lineage>
</organism>
<evidence type="ECO:0000259" key="3">
    <source>
        <dbReference type="PROSITE" id="PS51272"/>
    </source>
</evidence>
<dbReference type="RefSeq" id="WP_127457056.1">
    <property type="nucleotide sequence ID" value="NZ_JAROBY010000066.1"/>
</dbReference>
<evidence type="ECO:0000313" key="5">
    <source>
        <dbReference type="Proteomes" id="UP001355653"/>
    </source>
</evidence>
<feature type="signal peptide" evidence="2">
    <location>
        <begin position="1"/>
        <end position="28"/>
    </location>
</feature>
<feature type="chain" id="PRO_5045451674" evidence="2">
    <location>
        <begin position="29"/>
        <end position="537"/>
    </location>
</feature>
<reference evidence="4 5" key="1">
    <citation type="submission" date="2023-03" db="EMBL/GenBank/DDBJ databases">
        <title>Bacillus Genome Sequencing.</title>
        <authorList>
            <person name="Dunlap C."/>
        </authorList>
    </citation>
    <scope>NUCLEOTIDE SEQUENCE [LARGE SCALE GENOMIC DNA]</scope>
    <source>
        <strain evidence="4 5">NRS-1351</strain>
    </source>
</reference>
<gene>
    <name evidence="4" type="ORF">P5G65_29610</name>
</gene>
<keyword evidence="1 2" id="KW-0732">Signal</keyword>
<sequence length="537" mass="55890">MKKLTMIATAAMAFSLLTSSVLTHPASAAGKTSADFTDLANVDASLKAKIDAMLASDIFEGVSDDTFGITQNMTRAQFAKVATLIYDIPVDITVKVSSFTDVHADDSANGWAIPYIEAAKKAGLIDGVTDTTFVPGDSVTAGQLDTLLLKGLGKTVSVTGTPWYADAVKQATELGIHPTGKSGDQAANRADLVTSSYVAQQAFDTENQALISITKVQASSDNKQVQVTLNKKVDAAKATFTLKNGTTTVPATTTWSTDGLTATLAVDTALAKGDYTVTLGGLDASTIKTATGSFSVAAPVDNGNITIEDKYTLAAVIDSGLTDSATDPITKAIAEDPTKSKFAKEIKIQVKNASGDIVAVPGIVQSVFSSNTGIAKVGLTADHHAYVLGNKAGTADVTVVVKIGNNDSKQLHVPVTVTNDSISVKQIKADETSIKKTMTVSNGVYTADINPYTEMDLTLTDNFGIEYEKNEIADYNFGLGTLIVAKAIKGDGVNPVGTVTVGDNGLVHVEGNVVGFELSIVAPSGQQAVSYVTLKRN</sequence>
<name>A0ABU6DJX5_9BACL</name>
<dbReference type="Pfam" id="PF00395">
    <property type="entry name" value="SLH"/>
    <property type="match status" value="2"/>
</dbReference>